<dbReference type="Gene3D" id="3.30.40.10">
    <property type="entry name" value="Zinc/RING finger domain, C3HC4 (zinc finger)"/>
    <property type="match status" value="1"/>
</dbReference>
<dbReference type="STRING" id="1263082.A0A068RV32"/>
<organism evidence="5 6">
    <name type="scientific">Lichtheimia corymbifera JMRC:FSU:9682</name>
    <dbReference type="NCBI Taxonomy" id="1263082"/>
    <lineage>
        <taxon>Eukaryota</taxon>
        <taxon>Fungi</taxon>
        <taxon>Fungi incertae sedis</taxon>
        <taxon>Mucoromycota</taxon>
        <taxon>Mucoromycotina</taxon>
        <taxon>Mucoromycetes</taxon>
        <taxon>Mucorales</taxon>
        <taxon>Lichtheimiaceae</taxon>
        <taxon>Lichtheimia</taxon>
    </lineage>
</organism>
<sequence>MDNSTRQSEPSSSLPIDDSAMRPPSRSGSRESTAHTHESYAHSTAERPSPYRVRLFVLSGAWRRLSRARRVVILSSIVIVIAQLISIIIALVDPTSALCDRPLDIFLIVYLVRSVVNLPLILYHHLRPPRSGNQDTENDNERRVEWTDRLKSLFDIFGIVWFIIGNYFIFTSGQCAQSSPTLFYTTLVWILLGYGLVVVPLFLCISVIFCLPCVLVLMRMLRLGYASGLVSGASKAEVEAIPVFRYNAADGGEESTQTSTPSQQQQPQKKTKKRASFFRYMLRRPQEQENGDVVYDPITITPVEDAVCSICLSEYEHGDLVCKLRCGHHYHRDCVHEWLLLNSSCPLCKRDFRKEDSVDDAV</sequence>
<evidence type="ECO:0000256" key="3">
    <source>
        <dbReference type="SAM" id="Phobius"/>
    </source>
</evidence>
<proteinExistence type="predicted"/>
<protein>
    <recommendedName>
        <fullName evidence="4">RING-type domain-containing protein</fullName>
    </recommendedName>
</protein>
<dbReference type="GO" id="GO:0008270">
    <property type="term" value="F:zinc ion binding"/>
    <property type="evidence" value="ECO:0007669"/>
    <property type="project" value="UniProtKB-KW"/>
</dbReference>
<feature type="compositionally biased region" description="Polar residues" evidence="2">
    <location>
        <begin position="1"/>
        <end position="14"/>
    </location>
</feature>
<feature type="transmembrane region" description="Helical" evidence="3">
    <location>
        <begin position="152"/>
        <end position="170"/>
    </location>
</feature>
<dbReference type="EMBL" id="CBTN010000020">
    <property type="protein sequence ID" value="CDH53894.1"/>
    <property type="molecule type" value="Genomic_DNA"/>
</dbReference>
<dbReference type="InterPro" id="IPR013083">
    <property type="entry name" value="Znf_RING/FYVE/PHD"/>
</dbReference>
<accession>A0A068RV32</accession>
<reference evidence="5" key="1">
    <citation type="submission" date="2013-08" db="EMBL/GenBank/DDBJ databases">
        <title>Gene expansion shapes genome architecture in the human pathogen Lichtheimia corymbifera: an evolutionary genomics analysis in the ancient terrestrial Mucorales (Mucoromycotina).</title>
        <authorList>
            <person name="Schwartze V.U."/>
            <person name="Winter S."/>
            <person name="Shelest E."/>
            <person name="Marcet-Houben M."/>
            <person name="Horn F."/>
            <person name="Wehner S."/>
            <person name="Hoffmann K."/>
            <person name="Riege K."/>
            <person name="Sammeth M."/>
            <person name="Nowrousian M."/>
            <person name="Valiante V."/>
            <person name="Linde J."/>
            <person name="Jacobsen I.D."/>
            <person name="Marz M."/>
            <person name="Brakhage A.A."/>
            <person name="Gabaldon T."/>
            <person name="Bocker S."/>
            <person name="Voigt K."/>
        </authorList>
    </citation>
    <scope>NUCLEOTIDE SEQUENCE [LARGE SCALE GENOMIC DNA]</scope>
    <source>
        <strain evidence="5">FSU 9682</strain>
    </source>
</reference>
<evidence type="ECO:0000256" key="1">
    <source>
        <dbReference type="PROSITE-ProRule" id="PRU00175"/>
    </source>
</evidence>
<dbReference type="VEuPathDB" id="FungiDB:LCOR_05198.1"/>
<keyword evidence="6" id="KW-1185">Reference proteome</keyword>
<evidence type="ECO:0000259" key="4">
    <source>
        <dbReference type="PROSITE" id="PS50089"/>
    </source>
</evidence>
<feature type="compositionally biased region" description="Low complexity" evidence="2">
    <location>
        <begin position="255"/>
        <end position="268"/>
    </location>
</feature>
<dbReference type="PROSITE" id="PS50089">
    <property type="entry name" value="ZF_RING_2"/>
    <property type="match status" value="1"/>
</dbReference>
<dbReference type="PANTHER" id="PTHR46225:SF19">
    <property type="entry name" value="RING-TYPE DOMAIN-CONTAINING PROTEIN"/>
    <property type="match status" value="1"/>
</dbReference>
<dbReference type="AlphaFoldDB" id="A0A068RV32"/>
<feature type="transmembrane region" description="Helical" evidence="3">
    <location>
        <begin position="71"/>
        <end position="91"/>
    </location>
</feature>
<dbReference type="SMART" id="SM00184">
    <property type="entry name" value="RING"/>
    <property type="match status" value="1"/>
</dbReference>
<feature type="region of interest" description="Disordered" evidence="2">
    <location>
        <begin position="1"/>
        <end position="45"/>
    </location>
</feature>
<keyword evidence="1" id="KW-0479">Metal-binding</keyword>
<gene>
    <name evidence="5" type="ORF">LCOR_05198.1</name>
</gene>
<keyword evidence="3" id="KW-1133">Transmembrane helix</keyword>
<keyword evidence="3" id="KW-0472">Membrane</keyword>
<keyword evidence="1" id="KW-0863">Zinc-finger</keyword>
<comment type="caution">
    <text evidence="5">The sequence shown here is derived from an EMBL/GenBank/DDBJ whole genome shotgun (WGS) entry which is preliminary data.</text>
</comment>
<dbReference type="OrthoDB" id="8062037at2759"/>
<feature type="region of interest" description="Disordered" evidence="2">
    <location>
        <begin position="251"/>
        <end position="272"/>
    </location>
</feature>
<dbReference type="Pfam" id="PF13639">
    <property type="entry name" value="zf-RING_2"/>
    <property type="match status" value="1"/>
</dbReference>
<dbReference type="CDD" id="cd16454">
    <property type="entry name" value="RING-H2_PA-TM-RING"/>
    <property type="match status" value="1"/>
</dbReference>
<evidence type="ECO:0000256" key="2">
    <source>
        <dbReference type="SAM" id="MobiDB-lite"/>
    </source>
</evidence>
<evidence type="ECO:0000313" key="5">
    <source>
        <dbReference type="EMBL" id="CDH53894.1"/>
    </source>
</evidence>
<dbReference type="PANTHER" id="PTHR46225">
    <property type="entry name" value="C3H4 TYPE ZINC FINGER PROTEIN"/>
    <property type="match status" value="1"/>
</dbReference>
<name>A0A068RV32_9FUNG</name>
<keyword evidence="3" id="KW-0812">Transmembrane</keyword>
<feature type="transmembrane region" description="Helical" evidence="3">
    <location>
        <begin position="103"/>
        <end position="123"/>
    </location>
</feature>
<keyword evidence="1" id="KW-0862">Zinc</keyword>
<dbReference type="Proteomes" id="UP000027586">
    <property type="component" value="Unassembled WGS sequence"/>
</dbReference>
<dbReference type="InterPro" id="IPR001841">
    <property type="entry name" value="Znf_RING"/>
</dbReference>
<feature type="transmembrane region" description="Helical" evidence="3">
    <location>
        <begin position="190"/>
        <end position="217"/>
    </location>
</feature>
<feature type="compositionally biased region" description="Basic and acidic residues" evidence="2">
    <location>
        <begin position="28"/>
        <end position="40"/>
    </location>
</feature>
<dbReference type="SUPFAM" id="SSF57850">
    <property type="entry name" value="RING/U-box"/>
    <property type="match status" value="1"/>
</dbReference>
<evidence type="ECO:0000313" key="6">
    <source>
        <dbReference type="Proteomes" id="UP000027586"/>
    </source>
</evidence>
<feature type="domain" description="RING-type" evidence="4">
    <location>
        <begin position="308"/>
        <end position="349"/>
    </location>
</feature>